<dbReference type="PANTHER" id="PTHR12246">
    <property type="entry name" value="PALMITOYLTRANSFERASE ZDHHC16"/>
    <property type="match status" value="1"/>
</dbReference>
<organism evidence="9 10">
    <name type="scientific">Saccoglossus kowalevskii</name>
    <name type="common">Acorn worm</name>
    <dbReference type="NCBI Taxonomy" id="10224"/>
    <lineage>
        <taxon>Eukaryota</taxon>
        <taxon>Metazoa</taxon>
        <taxon>Hemichordata</taxon>
        <taxon>Enteropneusta</taxon>
        <taxon>Harrimaniidae</taxon>
        <taxon>Saccoglossus</taxon>
    </lineage>
</organism>
<accession>A0ABM0M2L7</accession>
<comment type="domain">
    <text evidence="7">The DHHC domain is required for palmitoyltransferase activity.</text>
</comment>
<dbReference type="InterPro" id="IPR001594">
    <property type="entry name" value="Palmitoyltrfase_DHHC"/>
</dbReference>
<evidence type="ECO:0000256" key="6">
    <source>
        <dbReference type="ARBA" id="ARBA00023315"/>
    </source>
</evidence>
<dbReference type="InterPro" id="IPR039859">
    <property type="entry name" value="PFA4/ZDH16/20/ERF2-like"/>
</dbReference>
<reference evidence="10" key="1">
    <citation type="submission" date="2025-08" db="UniProtKB">
        <authorList>
            <consortium name="RefSeq"/>
        </authorList>
    </citation>
    <scope>IDENTIFICATION</scope>
    <source>
        <tissue evidence="10">Testes</tissue>
    </source>
</reference>
<evidence type="ECO:0000256" key="5">
    <source>
        <dbReference type="ARBA" id="ARBA00023136"/>
    </source>
</evidence>
<keyword evidence="4 7" id="KW-1133">Transmembrane helix</keyword>
<evidence type="ECO:0000259" key="8">
    <source>
        <dbReference type="Pfam" id="PF01529"/>
    </source>
</evidence>
<evidence type="ECO:0000256" key="4">
    <source>
        <dbReference type="ARBA" id="ARBA00022989"/>
    </source>
</evidence>
<keyword evidence="2 7" id="KW-0808">Transferase</keyword>
<keyword evidence="6 7" id="KW-0012">Acyltransferase</keyword>
<keyword evidence="3 7" id="KW-0812">Transmembrane</keyword>
<feature type="domain" description="Palmitoyltransferase DHHC" evidence="8">
    <location>
        <begin position="104"/>
        <end position="246"/>
    </location>
</feature>
<evidence type="ECO:0000256" key="1">
    <source>
        <dbReference type="ARBA" id="ARBA00004141"/>
    </source>
</evidence>
<feature type="transmembrane region" description="Helical" evidence="7">
    <location>
        <begin position="151"/>
        <end position="173"/>
    </location>
</feature>
<evidence type="ECO:0000313" key="9">
    <source>
        <dbReference type="Proteomes" id="UP000694865"/>
    </source>
</evidence>
<evidence type="ECO:0000256" key="2">
    <source>
        <dbReference type="ARBA" id="ARBA00022679"/>
    </source>
</evidence>
<comment type="subcellular location">
    <subcellularLocation>
        <location evidence="1">Membrane</location>
        <topology evidence="1">Multi-pass membrane protein</topology>
    </subcellularLocation>
</comment>
<evidence type="ECO:0000313" key="10">
    <source>
        <dbReference type="RefSeq" id="XP_006814258.1"/>
    </source>
</evidence>
<comment type="catalytic activity">
    <reaction evidence="7">
        <text>L-cysteinyl-[protein] + hexadecanoyl-CoA = S-hexadecanoyl-L-cysteinyl-[protein] + CoA</text>
        <dbReference type="Rhea" id="RHEA:36683"/>
        <dbReference type="Rhea" id="RHEA-COMP:10131"/>
        <dbReference type="Rhea" id="RHEA-COMP:11032"/>
        <dbReference type="ChEBI" id="CHEBI:29950"/>
        <dbReference type="ChEBI" id="CHEBI:57287"/>
        <dbReference type="ChEBI" id="CHEBI:57379"/>
        <dbReference type="ChEBI" id="CHEBI:74151"/>
        <dbReference type="EC" id="2.3.1.225"/>
    </reaction>
</comment>
<name>A0ABM0M2L7_SACKO</name>
<dbReference type="Proteomes" id="UP000694865">
    <property type="component" value="Unplaced"/>
</dbReference>
<protein>
    <recommendedName>
        <fullName evidence="7">Palmitoyltransferase</fullName>
        <ecNumber evidence="7">2.3.1.225</ecNumber>
    </recommendedName>
</protein>
<feature type="transmembrane region" description="Helical" evidence="7">
    <location>
        <begin position="179"/>
        <end position="200"/>
    </location>
</feature>
<evidence type="ECO:0000256" key="3">
    <source>
        <dbReference type="ARBA" id="ARBA00022692"/>
    </source>
</evidence>
<feature type="transmembrane region" description="Helical" evidence="7">
    <location>
        <begin position="27"/>
        <end position="50"/>
    </location>
</feature>
<dbReference type="RefSeq" id="XP_006814258.1">
    <property type="nucleotide sequence ID" value="XM_006814195.1"/>
</dbReference>
<dbReference type="PROSITE" id="PS50216">
    <property type="entry name" value="DHHC"/>
    <property type="match status" value="1"/>
</dbReference>
<sequence length="296" mass="34577">MRHMNGLGDKIATQLFKMQKSRRHLRFANCLATSYYWVVTVAVVYTVLFVSMPVVYKDEIYESRKTFHTYVFIFSVVNMISNYLLCMFHNSSYQARSPDPVPKTWHHCITCQQHAPPRAHHCPICGYCVLKREEHCFFIGRCIGYYNHRNFIVYNFYVAVASIYGMVYAAMFLHYTYGAFFYGDTAFTYLLPFAILSWMFGSMPSSVFGIVFLMYICVMTFVMGIGLFIWNMIIAYEGQTRHEAIHDIRGINYNSWENYRETFGKNWLLCFLIPSCTSLQGDGINWSTPKKNIKGI</sequence>
<gene>
    <name evidence="10" type="primary">LOC102804471</name>
</gene>
<proteinExistence type="inferred from homology"/>
<keyword evidence="9" id="KW-1185">Reference proteome</keyword>
<evidence type="ECO:0000256" key="7">
    <source>
        <dbReference type="RuleBase" id="RU079119"/>
    </source>
</evidence>
<feature type="transmembrane region" description="Helical" evidence="7">
    <location>
        <begin position="70"/>
        <end position="88"/>
    </location>
</feature>
<dbReference type="Pfam" id="PF01529">
    <property type="entry name" value="DHHC"/>
    <property type="match status" value="1"/>
</dbReference>
<feature type="transmembrane region" description="Helical" evidence="7">
    <location>
        <begin position="207"/>
        <end position="230"/>
    </location>
</feature>
<dbReference type="GeneID" id="102804471"/>
<comment type="similarity">
    <text evidence="7">Belongs to the DHHC palmitoyltransferase family.</text>
</comment>
<dbReference type="EC" id="2.3.1.225" evidence="7"/>
<keyword evidence="5 7" id="KW-0472">Membrane</keyword>